<evidence type="ECO:0000313" key="4">
    <source>
        <dbReference type="Proteomes" id="UP000199377"/>
    </source>
</evidence>
<reference evidence="3 4" key="1">
    <citation type="submission" date="2016-10" db="EMBL/GenBank/DDBJ databases">
        <authorList>
            <person name="de Groot N.N."/>
        </authorList>
    </citation>
    <scope>NUCLEOTIDE SEQUENCE [LARGE SCALE GENOMIC DNA]</scope>
    <source>
        <strain evidence="3 4">CGMCC 1.11030</strain>
    </source>
</reference>
<dbReference type="InterPro" id="IPR000120">
    <property type="entry name" value="Amidase"/>
</dbReference>
<dbReference type="OrthoDB" id="9811471at2"/>
<dbReference type="InterPro" id="IPR014085">
    <property type="entry name" value="Allophanate_hydrolase"/>
</dbReference>
<dbReference type="PANTHER" id="PTHR11895:SF169">
    <property type="entry name" value="GLUTAMYL-TRNA(GLN) AMIDOTRANSFERASE"/>
    <property type="match status" value="1"/>
</dbReference>
<protein>
    <submittedName>
        <fullName evidence="3">Allophanate hydrolase</fullName>
    </submittedName>
</protein>
<dbReference type="Gene3D" id="1.20.58.1700">
    <property type="match status" value="1"/>
</dbReference>
<keyword evidence="4" id="KW-1185">Reference proteome</keyword>
<name>A0A1I3GHY1_9RHOB</name>
<organism evidence="3 4">
    <name type="scientific">Albimonas pacifica</name>
    <dbReference type="NCBI Taxonomy" id="1114924"/>
    <lineage>
        <taxon>Bacteria</taxon>
        <taxon>Pseudomonadati</taxon>
        <taxon>Pseudomonadota</taxon>
        <taxon>Alphaproteobacteria</taxon>
        <taxon>Rhodobacterales</taxon>
        <taxon>Paracoccaceae</taxon>
        <taxon>Albimonas</taxon>
    </lineage>
</organism>
<dbReference type="InterPro" id="IPR023631">
    <property type="entry name" value="Amidase_dom"/>
</dbReference>
<dbReference type="Gene3D" id="3.10.490.10">
    <property type="entry name" value="Gamma-glutamyl cyclotransferase-like"/>
    <property type="match status" value="1"/>
</dbReference>
<dbReference type="Pfam" id="PF21986">
    <property type="entry name" value="AH_C"/>
    <property type="match status" value="1"/>
</dbReference>
<proteinExistence type="predicted"/>
<feature type="domain" description="Allophanate hydrolase C-terminal" evidence="2">
    <location>
        <begin position="473"/>
        <end position="593"/>
    </location>
</feature>
<keyword evidence="3" id="KW-0378">Hydrolase</keyword>
<evidence type="ECO:0000259" key="2">
    <source>
        <dbReference type="Pfam" id="PF21986"/>
    </source>
</evidence>
<dbReference type="InterPro" id="IPR053844">
    <property type="entry name" value="AH_C"/>
</dbReference>
<dbReference type="GO" id="GO:0016787">
    <property type="term" value="F:hydrolase activity"/>
    <property type="evidence" value="ECO:0007669"/>
    <property type="project" value="UniProtKB-KW"/>
</dbReference>
<dbReference type="STRING" id="1114924.SAMN05216258_105172"/>
<dbReference type="NCBIfam" id="TIGR02713">
    <property type="entry name" value="allophanate_hyd"/>
    <property type="match status" value="1"/>
</dbReference>
<evidence type="ECO:0000313" key="3">
    <source>
        <dbReference type="EMBL" id="SFI23098.1"/>
    </source>
</evidence>
<dbReference type="Gene3D" id="3.90.1300.10">
    <property type="entry name" value="Amidase signature (AS) domain"/>
    <property type="match status" value="1"/>
</dbReference>
<dbReference type="PANTHER" id="PTHR11895">
    <property type="entry name" value="TRANSAMIDASE"/>
    <property type="match status" value="1"/>
</dbReference>
<evidence type="ECO:0000259" key="1">
    <source>
        <dbReference type="Pfam" id="PF01425"/>
    </source>
</evidence>
<gene>
    <name evidence="3" type="ORF">SAMN05216258_105172</name>
</gene>
<dbReference type="NCBIfam" id="NF006043">
    <property type="entry name" value="PRK08186.1"/>
    <property type="match status" value="1"/>
</dbReference>
<dbReference type="InterPro" id="IPR036928">
    <property type="entry name" value="AS_sf"/>
</dbReference>
<sequence>MKDLPFHISALHAAYARGASPVEVIEEAFRRIEEAGDPGIFLHLVDPETAKAAAAALPPFDPVAMPLWGVPFAAKDNIDAAGCPTTCACPASVYEPEADAFVVAALKAAGAILVGKTNLDQFATGLVGVRSPYPIPKNAVDPAIVPGGSSSGSAVAVARGLVSFSLGTDTAGSGRVPAALNNIVGLKPSLGALSATGMVPACRTLDTISIFALTVGDAWAAFRAAAVFDPSDAYARPAVAPALAATPPSFKVGVPSAATREFFGDAVQEAAFDASLAELKALGGEIVELDFQPFHDIAKLLYEGPWVGERWAATEAIIRDRPEEMHPVTRAIIGKAEAFSAADAFKGQYALQALKRIAQPMVDAVDLMAVPTIPTFYSVADLEADPVAPNSNLGTYTNFVNLMDLCGLAVPLAPRADGRPGSVTLLAKAGRDAALAALGETLHARAGVRLGATGWMAPRGAERAPAALPDEIPLAAVGAHMSGLPLNHELTRLGARFLQATTTSADYRLYALPGGRPKRPGMVRAKDGAAIAVEVWAVPMAQFGAFIAGVPAPLGIGTVTLADGSAVKGFLCEAAGLEGAEDVTAHGGWRAYLDAGTSDAA</sequence>
<dbReference type="Pfam" id="PF01425">
    <property type="entry name" value="Amidase"/>
    <property type="match status" value="1"/>
</dbReference>
<dbReference type="RefSeq" id="WP_092860011.1">
    <property type="nucleotide sequence ID" value="NZ_FOQH01000005.1"/>
</dbReference>
<dbReference type="Proteomes" id="UP000199377">
    <property type="component" value="Unassembled WGS sequence"/>
</dbReference>
<feature type="domain" description="Amidase" evidence="1">
    <location>
        <begin position="23"/>
        <end position="435"/>
    </location>
</feature>
<dbReference type="SUPFAM" id="SSF75304">
    <property type="entry name" value="Amidase signature (AS) enzymes"/>
    <property type="match status" value="1"/>
</dbReference>
<dbReference type="AlphaFoldDB" id="A0A1I3GHY1"/>
<dbReference type="EMBL" id="FOQH01000005">
    <property type="protein sequence ID" value="SFI23098.1"/>
    <property type="molecule type" value="Genomic_DNA"/>
</dbReference>
<accession>A0A1I3GHY1</accession>